<organism evidence="3 4">
    <name type="scientific">Solimicrobium silvestre</name>
    <dbReference type="NCBI Taxonomy" id="2099400"/>
    <lineage>
        <taxon>Bacteria</taxon>
        <taxon>Pseudomonadati</taxon>
        <taxon>Pseudomonadota</taxon>
        <taxon>Betaproteobacteria</taxon>
        <taxon>Burkholderiales</taxon>
        <taxon>Oxalobacteraceae</taxon>
        <taxon>Solimicrobium</taxon>
    </lineage>
</organism>
<keyword evidence="3" id="KW-0648">Protein biosynthesis</keyword>
<dbReference type="GO" id="GO:0003677">
    <property type="term" value="F:DNA binding"/>
    <property type="evidence" value="ECO:0007669"/>
    <property type="project" value="InterPro"/>
</dbReference>
<feature type="domain" description="Regulator of nucleoside diphosphate kinase N-terminal" evidence="2">
    <location>
        <begin position="5"/>
        <end position="45"/>
    </location>
</feature>
<evidence type="ECO:0000313" key="4">
    <source>
        <dbReference type="Proteomes" id="UP000237839"/>
    </source>
</evidence>
<dbReference type="InterPro" id="IPR023459">
    <property type="entry name" value="Tscrpt_elong_fac_GreA/B_fam"/>
</dbReference>
<evidence type="ECO:0000259" key="1">
    <source>
        <dbReference type="Pfam" id="PF01272"/>
    </source>
</evidence>
<evidence type="ECO:0000313" key="3">
    <source>
        <dbReference type="EMBL" id="PRC91114.1"/>
    </source>
</evidence>
<keyword evidence="3" id="KW-0251">Elongation factor</keyword>
<dbReference type="OrthoDB" id="192847at2"/>
<reference evidence="3 4" key="1">
    <citation type="submission" date="2018-02" db="EMBL/GenBank/DDBJ databases">
        <title>Solimicrobium silvestre gen. nov., sp. nov., isolated from alpine forest soil.</title>
        <authorList>
            <person name="Margesin R."/>
            <person name="Albuquerque L."/>
            <person name="Zhang D.-C."/>
            <person name="Froufe H.J.C."/>
            <person name="Severino R."/>
            <person name="Roxo I."/>
            <person name="Egas C."/>
            <person name="Da Costa M.S."/>
        </authorList>
    </citation>
    <scope>NUCLEOTIDE SEQUENCE [LARGE SCALE GENOMIC DNA]</scope>
    <source>
        <strain evidence="3 4">S20-91</strain>
    </source>
</reference>
<dbReference type="Pfam" id="PF01272">
    <property type="entry name" value="GreA_GreB"/>
    <property type="match status" value="1"/>
</dbReference>
<gene>
    <name evidence="3" type="ORF">S2091_4210</name>
</gene>
<dbReference type="NCBIfam" id="NF004396">
    <property type="entry name" value="PRK05753.1"/>
    <property type="match status" value="1"/>
</dbReference>
<dbReference type="GO" id="GO:0070063">
    <property type="term" value="F:RNA polymerase binding"/>
    <property type="evidence" value="ECO:0007669"/>
    <property type="project" value="InterPro"/>
</dbReference>
<comment type="caution">
    <text evidence="3">The sequence shown here is derived from an EMBL/GenBank/DDBJ whole genome shotgun (WGS) entry which is preliminary data.</text>
</comment>
<protein>
    <submittedName>
        <fullName evidence="3">Transcription elongation factor</fullName>
    </submittedName>
</protein>
<dbReference type="GO" id="GO:0006354">
    <property type="term" value="P:DNA-templated transcription elongation"/>
    <property type="evidence" value="ECO:0007669"/>
    <property type="project" value="TreeGrafter"/>
</dbReference>
<proteinExistence type="predicted"/>
<dbReference type="Pfam" id="PF14760">
    <property type="entry name" value="Rnk_N"/>
    <property type="match status" value="1"/>
</dbReference>
<dbReference type="InterPro" id="IPR036953">
    <property type="entry name" value="GreA/GreB_C_sf"/>
</dbReference>
<dbReference type="GO" id="GO:0032784">
    <property type="term" value="P:regulation of DNA-templated transcription elongation"/>
    <property type="evidence" value="ECO:0007669"/>
    <property type="project" value="InterPro"/>
</dbReference>
<accession>A0A2S9GTR5</accession>
<dbReference type="InterPro" id="IPR001437">
    <property type="entry name" value="Tscrpt_elong_fac_GreA/B_C"/>
</dbReference>
<dbReference type="InterPro" id="IPR029462">
    <property type="entry name" value="Rnk_N"/>
</dbReference>
<sequence>MEVKPPIVVSSFDLERIEQLLESNTHRNLPGIDALLVELNRADIVSPEEIPDNVITMNSKARFIDDATAIEYDLTLVYPHQANLPDTVSIFAPVGSALLGMSVKQTIAWQVPSGRTMKLRILSIIYQPEAQGDFHL</sequence>
<dbReference type="EMBL" id="PUGF01000029">
    <property type="protein sequence ID" value="PRC91114.1"/>
    <property type="molecule type" value="Genomic_DNA"/>
</dbReference>
<dbReference type="Gene3D" id="3.10.50.30">
    <property type="entry name" value="Transcription elongation factor, GreA/GreB, C-terminal domain"/>
    <property type="match status" value="1"/>
</dbReference>
<dbReference type="GO" id="GO:0003746">
    <property type="term" value="F:translation elongation factor activity"/>
    <property type="evidence" value="ECO:0007669"/>
    <property type="project" value="UniProtKB-KW"/>
</dbReference>
<dbReference type="PANTHER" id="PTHR30437">
    <property type="entry name" value="TRANSCRIPTION ELONGATION FACTOR GREA"/>
    <property type="match status" value="1"/>
</dbReference>
<dbReference type="RefSeq" id="WP_105533938.1">
    <property type="nucleotide sequence ID" value="NZ_PUGF01000029.1"/>
</dbReference>
<dbReference type="SUPFAM" id="SSF54534">
    <property type="entry name" value="FKBP-like"/>
    <property type="match status" value="1"/>
</dbReference>
<dbReference type="PANTHER" id="PTHR30437:SF5">
    <property type="entry name" value="REGULATOR OF NUCLEOSIDE DIPHOSPHATE KINASE"/>
    <property type="match status" value="1"/>
</dbReference>
<keyword evidence="4" id="KW-1185">Reference proteome</keyword>
<dbReference type="Proteomes" id="UP000237839">
    <property type="component" value="Unassembled WGS sequence"/>
</dbReference>
<dbReference type="Gene3D" id="1.10.286.20">
    <property type="match status" value="1"/>
</dbReference>
<feature type="domain" description="Transcription elongation factor GreA/GreB C-terminal" evidence="1">
    <location>
        <begin position="51"/>
        <end position="126"/>
    </location>
</feature>
<dbReference type="AlphaFoldDB" id="A0A2S9GTR5"/>
<evidence type="ECO:0000259" key="2">
    <source>
        <dbReference type="Pfam" id="PF14760"/>
    </source>
</evidence>
<name>A0A2S9GTR5_9BURK</name>